<protein>
    <submittedName>
        <fullName evidence="5">Cysteine biosynthesis protein CysZ</fullName>
    </submittedName>
</protein>
<comment type="subcellular location">
    <subcellularLocation>
        <location evidence="1">Membrane</location>
        <topology evidence="1">Multi-pass membrane protein</topology>
    </subcellularLocation>
</comment>
<proteinExistence type="predicted"/>
<dbReference type="KEGG" id="psin:CAK95_08955"/>
<dbReference type="Pfam" id="PF07264">
    <property type="entry name" value="EI24"/>
    <property type="match status" value="1"/>
</dbReference>
<keyword evidence="3" id="KW-1133">Transmembrane helix</keyword>
<evidence type="ECO:0000256" key="2">
    <source>
        <dbReference type="ARBA" id="ARBA00022692"/>
    </source>
</evidence>
<organism evidence="5 6">
    <name type="scientific">Pseudorhodoplanes sinuspersici</name>
    <dbReference type="NCBI Taxonomy" id="1235591"/>
    <lineage>
        <taxon>Bacteria</taxon>
        <taxon>Pseudomonadati</taxon>
        <taxon>Pseudomonadota</taxon>
        <taxon>Alphaproteobacteria</taxon>
        <taxon>Hyphomicrobiales</taxon>
        <taxon>Pseudorhodoplanes</taxon>
    </lineage>
</organism>
<accession>A0A1W6ZQ14</accession>
<dbReference type="OrthoDB" id="5421146at2"/>
<gene>
    <name evidence="5" type="ORF">CAK95_08955</name>
</gene>
<dbReference type="RefSeq" id="WP_086087606.1">
    <property type="nucleotide sequence ID" value="NZ_CP021112.1"/>
</dbReference>
<name>A0A1W6ZQ14_9HYPH</name>
<reference evidence="5 6" key="1">
    <citation type="submission" date="2017-05" db="EMBL/GenBank/DDBJ databases">
        <title>Full genome sequence of Pseudorhodoplanes sinuspersici.</title>
        <authorList>
            <person name="Dastgheib S.M.M."/>
            <person name="Shavandi M."/>
            <person name="Tirandaz H."/>
        </authorList>
    </citation>
    <scope>NUCLEOTIDE SEQUENCE [LARGE SCALE GENOMIC DNA]</scope>
    <source>
        <strain evidence="5 6">RIPI110</strain>
    </source>
</reference>
<keyword evidence="2" id="KW-0812">Transmembrane</keyword>
<keyword evidence="4" id="KW-0472">Membrane</keyword>
<sequence length="243" mass="26282">MFDAAIKALQQMFTPPFRSVLIKSMLLALVMIVLIGVGLYKGLDWVVNYGGVWAEGAIGPSAHTPLSWAIWIASIATALGIAVGGIFLMPAVTAFVGSFFVDEIAELVEREYYSADPVGKPLPLVRSVIEGSKTALVAILIYLVALPFILFAGLGFLILFIAAAYLLSREYFELAAMRFRPVEEAKAFRKANQSSVFSAGLLIAVFVSIPIVNLATPLFGMAMMVHLHKKLSGRKPSMVEARA</sequence>
<evidence type="ECO:0000256" key="1">
    <source>
        <dbReference type="ARBA" id="ARBA00004141"/>
    </source>
</evidence>
<evidence type="ECO:0000313" key="5">
    <source>
        <dbReference type="EMBL" id="ARP99200.1"/>
    </source>
</evidence>
<evidence type="ECO:0000313" key="6">
    <source>
        <dbReference type="Proteomes" id="UP000194137"/>
    </source>
</evidence>
<evidence type="ECO:0000256" key="3">
    <source>
        <dbReference type="ARBA" id="ARBA00022989"/>
    </source>
</evidence>
<dbReference type="STRING" id="1235591.CAK95_08955"/>
<dbReference type="Proteomes" id="UP000194137">
    <property type="component" value="Chromosome"/>
</dbReference>
<dbReference type="AlphaFoldDB" id="A0A1W6ZQ14"/>
<keyword evidence="6" id="KW-1185">Reference proteome</keyword>
<dbReference type="InterPro" id="IPR059112">
    <property type="entry name" value="CysZ/EI24"/>
</dbReference>
<evidence type="ECO:0000256" key="4">
    <source>
        <dbReference type="ARBA" id="ARBA00023136"/>
    </source>
</evidence>
<dbReference type="NCBIfam" id="NF009407">
    <property type="entry name" value="PRK12768.1"/>
    <property type="match status" value="1"/>
</dbReference>
<dbReference type="EMBL" id="CP021112">
    <property type="protein sequence ID" value="ARP99200.1"/>
    <property type="molecule type" value="Genomic_DNA"/>
</dbReference>